<dbReference type="PANTHER" id="PTHR48100:SF44">
    <property type="entry name" value="PHOSPHATASE C1620.13-RELATED"/>
    <property type="match status" value="1"/>
</dbReference>
<sequence length="210" mass="24120">MAIYIVRHGMDNENYRGGWSDSGLIEEGMEQAKLLANYLSDNKEKYSINKIISSDLRRAVETAKEIESKLNIPVKYCSDWREINNGVLAGMDNKDALIKYPGLFFNTLDMSERYPNGESPSEFYNRIQSTFLELCNNISTGMEEDNVMILTHGGVINVLYYILNNMKWTNKSPKLSKTSTTGMHKIEHVEGKWKIVMSNSVEHLHYYSEI</sequence>
<dbReference type="InterPro" id="IPR013078">
    <property type="entry name" value="His_Pase_superF_clade-1"/>
</dbReference>
<accession>A0A927W5L0</accession>
<name>A0A927W5L0_9CLOT</name>
<dbReference type="InterPro" id="IPR050275">
    <property type="entry name" value="PGM_Phosphatase"/>
</dbReference>
<evidence type="ECO:0000256" key="1">
    <source>
        <dbReference type="PIRSR" id="PIRSR613078-1"/>
    </source>
</evidence>
<dbReference type="SMART" id="SM00855">
    <property type="entry name" value="PGAM"/>
    <property type="match status" value="1"/>
</dbReference>
<organism evidence="3 4">
    <name type="scientific">Clostridium sulfidigenes</name>
    <dbReference type="NCBI Taxonomy" id="318464"/>
    <lineage>
        <taxon>Bacteria</taxon>
        <taxon>Bacillati</taxon>
        <taxon>Bacillota</taxon>
        <taxon>Clostridia</taxon>
        <taxon>Eubacteriales</taxon>
        <taxon>Clostridiaceae</taxon>
        <taxon>Clostridium</taxon>
    </lineage>
</organism>
<feature type="binding site" evidence="2">
    <location>
        <position position="58"/>
    </location>
    <ligand>
        <name>substrate</name>
    </ligand>
</feature>
<dbReference type="Proteomes" id="UP000768462">
    <property type="component" value="Unassembled WGS sequence"/>
</dbReference>
<dbReference type="InterPro" id="IPR029033">
    <property type="entry name" value="His_PPase_superfam"/>
</dbReference>
<dbReference type="GO" id="GO:0016791">
    <property type="term" value="F:phosphatase activity"/>
    <property type="evidence" value="ECO:0007669"/>
    <property type="project" value="TreeGrafter"/>
</dbReference>
<dbReference type="CDD" id="cd07067">
    <property type="entry name" value="HP_PGM_like"/>
    <property type="match status" value="1"/>
</dbReference>
<dbReference type="SUPFAM" id="SSF53254">
    <property type="entry name" value="Phosphoglycerate mutase-like"/>
    <property type="match status" value="1"/>
</dbReference>
<dbReference type="AlphaFoldDB" id="A0A927W5L0"/>
<evidence type="ECO:0000313" key="3">
    <source>
        <dbReference type="EMBL" id="MBE6058955.1"/>
    </source>
</evidence>
<gene>
    <name evidence="3" type="ORF">E7215_02085</name>
</gene>
<dbReference type="Gene3D" id="3.40.50.1240">
    <property type="entry name" value="Phosphoglycerate mutase-like"/>
    <property type="match status" value="1"/>
</dbReference>
<protein>
    <submittedName>
        <fullName evidence="3">Histidine phosphatase family protein</fullName>
    </submittedName>
</protein>
<evidence type="ECO:0000313" key="4">
    <source>
        <dbReference type="Proteomes" id="UP000768462"/>
    </source>
</evidence>
<evidence type="ECO:0000256" key="2">
    <source>
        <dbReference type="PIRSR" id="PIRSR613078-2"/>
    </source>
</evidence>
<comment type="caution">
    <text evidence="3">The sequence shown here is derived from an EMBL/GenBank/DDBJ whole genome shotgun (WGS) entry which is preliminary data.</text>
</comment>
<dbReference type="EMBL" id="SVCM01000024">
    <property type="protein sequence ID" value="MBE6058955.1"/>
    <property type="molecule type" value="Genomic_DNA"/>
</dbReference>
<dbReference type="PANTHER" id="PTHR48100">
    <property type="entry name" value="BROAD-SPECIFICITY PHOSPHATASE YOR283W-RELATED"/>
    <property type="match status" value="1"/>
</dbReference>
<feature type="active site" description="Proton donor/acceptor" evidence="1">
    <location>
        <position position="82"/>
    </location>
</feature>
<feature type="active site" description="Tele-phosphohistidine intermediate" evidence="1">
    <location>
        <position position="8"/>
    </location>
</feature>
<proteinExistence type="predicted"/>
<dbReference type="GO" id="GO:0005829">
    <property type="term" value="C:cytosol"/>
    <property type="evidence" value="ECO:0007669"/>
    <property type="project" value="TreeGrafter"/>
</dbReference>
<dbReference type="Pfam" id="PF00300">
    <property type="entry name" value="His_Phos_1"/>
    <property type="match status" value="1"/>
</dbReference>
<reference evidence="3" key="1">
    <citation type="submission" date="2019-04" db="EMBL/GenBank/DDBJ databases">
        <title>Evolution of Biomass-Degrading Anaerobic Consortia Revealed by Metagenomics.</title>
        <authorList>
            <person name="Peng X."/>
        </authorList>
    </citation>
    <scope>NUCLEOTIDE SEQUENCE</scope>
    <source>
        <strain evidence="3">SIG254</strain>
    </source>
</reference>